<gene>
    <name evidence="4" type="ORF">GSTENG00038858001</name>
</gene>
<feature type="compositionally biased region" description="Basic and acidic residues" evidence="3">
    <location>
        <begin position="51"/>
        <end position="61"/>
    </location>
</feature>
<name>Q4RDW3_TETNG</name>
<evidence type="ECO:0000313" key="4">
    <source>
        <dbReference type="EMBL" id="CAG13419.1"/>
    </source>
</evidence>
<comment type="caution">
    <text evidence="4">The sequence shown here is derived from an EMBL/GenBank/DDBJ whole genome shotgun (WGS) entry which is preliminary data.</text>
</comment>
<feature type="non-terminal residue" evidence="4">
    <location>
        <position position="1"/>
    </location>
</feature>
<dbReference type="InterPro" id="IPR008160">
    <property type="entry name" value="Collagen"/>
</dbReference>
<dbReference type="GO" id="GO:0030198">
    <property type="term" value="P:extracellular matrix organization"/>
    <property type="evidence" value="ECO:0007669"/>
    <property type="project" value="TreeGrafter"/>
</dbReference>
<accession>Q4RDW3</accession>
<dbReference type="PANTHER" id="PTHR24023">
    <property type="entry name" value="COLLAGEN ALPHA"/>
    <property type="match status" value="1"/>
</dbReference>
<evidence type="ECO:0000256" key="3">
    <source>
        <dbReference type="SAM" id="MobiDB-lite"/>
    </source>
</evidence>
<evidence type="ECO:0000256" key="2">
    <source>
        <dbReference type="ARBA" id="ARBA00022530"/>
    </source>
</evidence>
<dbReference type="GO" id="GO:0005615">
    <property type="term" value="C:extracellular space"/>
    <property type="evidence" value="ECO:0007669"/>
    <property type="project" value="TreeGrafter"/>
</dbReference>
<dbReference type="HOGENOM" id="CLU_2644545_0_0_1"/>
<dbReference type="Pfam" id="PF01391">
    <property type="entry name" value="Collagen"/>
    <property type="match status" value="1"/>
</dbReference>
<dbReference type="AlphaFoldDB" id="Q4RDW3"/>
<dbReference type="InterPro" id="IPR050149">
    <property type="entry name" value="Collagen_superfamily"/>
</dbReference>
<dbReference type="GO" id="GO:0031012">
    <property type="term" value="C:extracellular matrix"/>
    <property type="evidence" value="ECO:0007669"/>
    <property type="project" value="TreeGrafter"/>
</dbReference>
<proteinExistence type="predicted"/>
<comment type="subcellular location">
    <subcellularLocation>
        <location evidence="1">Secreted</location>
        <location evidence="1">Extracellular space</location>
        <location evidence="1">Extracellular matrix</location>
    </subcellularLocation>
</comment>
<dbReference type="GO" id="GO:0030020">
    <property type="term" value="F:extracellular matrix structural constituent conferring tensile strength"/>
    <property type="evidence" value="ECO:0007669"/>
    <property type="project" value="TreeGrafter"/>
</dbReference>
<feature type="region of interest" description="Disordered" evidence="3">
    <location>
        <begin position="36"/>
        <end position="109"/>
    </location>
</feature>
<dbReference type="PANTHER" id="PTHR24023:SF1082">
    <property type="entry name" value="COLLAGEN TRIPLE HELIX REPEAT"/>
    <property type="match status" value="1"/>
</dbReference>
<reference evidence="4" key="1">
    <citation type="journal article" date="2004" name="Nature">
        <title>Genome duplication in the teleost fish Tetraodon nigroviridis reveals the early vertebrate proto-karyotype.</title>
        <authorList>
            <person name="Jaillon O."/>
            <person name="Aury J.-M."/>
            <person name="Brunet F."/>
            <person name="Petit J.-L."/>
            <person name="Stange-Thomann N."/>
            <person name="Mauceli E."/>
            <person name="Bouneau L."/>
            <person name="Fischer C."/>
            <person name="Ozouf-Costaz C."/>
            <person name="Bernot A."/>
            <person name="Nicaud S."/>
            <person name="Jaffe D."/>
            <person name="Fisher S."/>
            <person name="Lutfalla G."/>
            <person name="Dossat C."/>
            <person name="Segurens B."/>
            <person name="Dasilva C."/>
            <person name="Salanoubat M."/>
            <person name="Levy M."/>
            <person name="Boudet N."/>
            <person name="Castellano S."/>
            <person name="Anthouard V."/>
            <person name="Jubin C."/>
            <person name="Castelli V."/>
            <person name="Katinka M."/>
            <person name="Vacherie B."/>
            <person name="Biemont C."/>
            <person name="Skalli Z."/>
            <person name="Cattolico L."/>
            <person name="Poulain J."/>
            <person name="De Berardinis V."/>
            <person name="Cruaud C."/>
            <person name="Duprat S."/>
            <person name="Brottier P."/>
            <person name="Coutanceau J.-P."/>
            <person name="Gouzy J."/>
            <person name="Parra G."/>
            <person name="Lardier G."/>
            <person name="Chapple C."/>
            <person name="McKernan K.J."/>
            <person name="McEwan P."/>
            <person name="Bosak S."/>
            <person name="Kellis M."/>
            <person name="Volff J.-N."/>
            <person name="Guigo R."/>
            <person name="Zody M.C."/>
            <person name="Mesirov J."/>
            <person name="Lindblad-Toh K."/>
            <person name="Birren B."/>
            <person name="Nusbaum C."/>
            <person name="Kahn D."/>
            <person name="Robinson-Rechavi M."/>
            <person name="Laudet V."/>
            <person name="Schachter V."/>
            <person name="Quetier F."/>
            <person name="Saurin W."/>
            <person name="Scarpelli C."/>
            <person name="Wincker P."/>
            <person name="Lander E.S."/>
            <person name="Weissenbach J."/>
            <person name="Roest Crollius H."/>
        </authorList>
    </citation>
    <scope>NUCLEOTIDE SEQUENCE [LARGE SCALE GENOMIC DNA]</scope>
</reference>
<reference evidence="4" key="2">
    <citation type="submission" date="2004-02" db="EMBL/GenBank/DDBJ databases">
        <authorList>
            <consortium name="Genoscope"/>
            <consortium name="Whitehead Institute Centre for Genome Research"/>
        </authorList>
    </citation>
    <scope>NUCLEOTIDE SEQUENCE</scope>
</reference>
<sequence>DRQDSREVRDPRVTWGPEAWPCTAKWVHLDLQDQKDRRGLRALRSSSCEPVVRKEGRRPGFDCHVSTEQGIRGMEGNIGAPGPTGPRGFQGIPGHPGPTGDRGPLGPVGPTGLPGIRGEKGEKGEPQSMAMIYQLVTQACEHLVHSKKPWGTIGNTL</sequence>
<evidence type="ECO:0000256" key="1">
    <source>
        <dbReference type="ARBA" id="ARBA00004498"/>
    </source>
</evidence>
<protein>
    <submittedName>
        <fullName evidence="4">(spotted green pufferfish) hypothetical protein</fullName>
    </submittedName>
</protein>
<dbReference type="KEGG" id="tng:GSTEN00038858G001"/>
<dbReference type="OrthoDB" id="8954088at2759"/>
<keyword evidence="2" id="KW-0272">Extracellular matrix</keyword>
<keyword evidence="2" id="KW-0964">Secreted</keyword>
<dbReference type="EMBL" id="CAAE01015573">
    <property type="protein sequence ID" value="CAG13419.1"/>
    <property type="molecule type" value="Genomic_DNA"/>
</dbReference>
<organism evidence="4">
    <name type="scientific">Tetraodon nigroviridis</name>
    <name type="common">Spotted green pufferfish</name>
    <name type="synonym">Chelonodon nigroviridis</name>
    <dbReference type="NCBI Taxonomy" id="99883"/>
    <lineage>
        <taxon>Eukaryota</taxon>
        <taxon>Metazoa</taxon>
        <taxon>Chordata</taxon>
        <taxon>Craniata</taxon>
        <taxon>Vertebrata</taxon>
        <taxon>Euteleostomi</taxon>
        <taxon>Actinopterygii</taxon>
        <taxon>Neopterygii</taxon>
        <taxon>Teleostei</taxon>
        <taxon>Neoteleostei</taxon>
        <taxon>Acanthomorphata</taxon>
        <taxon>Eupercaria</taxon>
        <taxon>Tetraodontiformes</taxon>
        <taxon>Tetradontoidea</taxon>
        <taxon>Tetraodontidae</taxon>
        <taxon>Tetraodon</taxon>
    </lineage>
</organism>